<dbReference type="EMBL" id="CP021425">
    <property type="protein sequence ID" value="ARU56546.1"/>
    <property type="molecule type" value="Genomic_DNA"/>
</dbReference>
<feature type="transmembrane region" description="Helical" evidence="2">
    <location>
        <begin position="110"/>
        <end position="128"/>
    </location>
</feature>
<name>A0A1Y0I9V3_9GAMM</name>
<dbReference type="RefSeq" id="WP_198343319.1">
    <property type="nucleotide sequence ID" value="NZ_CP021425.1"/>
</dbReference>
<feature type="region of interest" description="Disordered" evidence="1">
    <location>
        <begin position="1"/>
        <end position="20"/>
    </location>
</feature>
<reference evidence="4 5" key="1">
    <citation type="submission" date="2017-05" db="EMBL/GenBank/DDBJ databases">
        <title>Genomic insights into alkan degradation activity of Oleiphilus messinensis.</title>
        <authorList>
            <person name="Kozyavkin S.A."/>
            <person name="Slesarev A.I."/>
            <person name="Golyshin P.N."/>
            <person name="Korzhenkov A."/>
            <person name="Golyshina O.N."/>
            <person name="Toshchakov S.V."/>
        </authorList>
    </citation>
    <scope>NUCLEOTIDE SEQUENCE [LARGE SCALE GENOMIC DNA]</scope>
    <source>
        <strain evidence="4 5">ME102</strain>
    </source>
</reference>
<accession>A0A1Y0I9V3</accession>
<dbReference type="Gene3D" id="1.10.260.40">
    <property type="entry name" value="lambda repressor-like DNA-binding domains"/>
    <property type="match status" value="1"/>
</dbReference>
<sequence>MNDQVEEHSGPEHDVGSRLRTAREARGLSVHETAEELHLRPSIVSAIEKNTFDLVPGELFLKGYVKAYARLVKLPENEVVAQLEGLLESRKQDLVGELGKKQRRPRSHNPAIFVAVILMVCGGVFWLYSKGVISINPGAFTGESDLDEQRVEVSPKIVPIHSDTTGNVEAPNVAVSGLEAEIENGEVETKTGGTRPDSDIDVTSSDDEVLGMDQNEPIGAGVVNSDTVRPTSESNPSPVQEDAPGNVVVKTQTVKTKTAKVDTVVSTDHSEASDVENSTENPRNESVAEPVAEVPVAEVPVAAGSVAESPVIAVTGIGRLVAQFSADCWIQVKNGKGRTVIAALKRDGDSIDYKGSLPFTVVIGAASAVDSMYFNGAEIDFTNYRVWNNRVQFVVGE</sequence>
<dbReference type="InterPro" id="IPR001387">
    <property type="entry name" value="Cro/C1-type_HTH"/>
</dbReference>
<evidence type="ECO:0000256" key="1">
    <source>
        <dbReference type="SAM" id="MobiDB-lite"/>
    </source>
</evidence>
<dbReference type="InterPro" id="IPR025194">
    <property type="entry name" value="RodZ-like_C"/>
</dbReference>
<evidence type="ECO:0000313" key="4">
    <source>
        <dbReference type="EMBL" id="ARU56546.1"/>
    </source>
</evidence>
<feature type="region of interest" description="Disordered" evidence="1">
    <location>
        <begin position="264"/>
        <end position="287"/>
    </location>
</feature>
<evidence type="ECO:0000313" key="5">
    <source>
        <dbReference type="Proteomes" id="UP000196027"/>
    </source>
</evidence>
<dbReference type="Pfam" id="PF13464">
    <property type="entry name" value="RodZ_C"/>
    <property type="match status" value="1"/>
</dbReference>
<dbReference type="SMART" id="SM00530">
    <property type="entry name" value="HTH_XRE"/>
    <property type="match status" value="1"/>
</dbReference>
<feature type="region of interest" description="Disordered" evidence="1">
    <location>
        <begin position="213"/>
        <end position="243"/>
    </location>
</feature>
<evidence type="ECO:0000256" key="2">
    <source>
        <dbReference type="SAM" id="Phobius"/>
    </source>
</evidence>
<protein>
    <submittedName>
        <fullName evidence="4">Cytoskeleton protein RodZ</fullName>
    </submittedName>
</protein>
<dbReference type="GO" id="GO:0003677">
    <property type="term" value="F:DNA binding"/>
    <property type="evidence" value="ECO:0007669"/>
    <property type="project" value="InterPro"/>
</dbReference>
<gene>
    <name evidence="4" type="ORF">OLMES_2486</name>
</gene>
<dbReference type="CDD" id="cd00093">
    <property type="entry name" value="HTH_XRE"/>
    <property type="match status" value="1"/>
</dbReference>
<keyword evidence="2" id="KW-0472">Membrane</keyword>
<dbReference type="InterPro" id="IPR010982">
    <property type="entry name" value="Lambda_DNA-bd_dom_sf"/>
</dbReference>
<dbReference type="AlphaFoldDB" id="A0A1Y0I9V3"/>
<dbReference type="PROSITE" id="PS50943">
    <property type="entry name" value="HTH_CROC1"/>
    <property type="match status" value="1"/>
</dbReference>
<keyword evidence="2" id="KW-1133">Transmembrane helix</keyword>
<dbReference type="PANTHER" id="PTHR34475:SF1">
    <property type="entry name" value="CYTOSKELETON PROTEIN RODZ"/>
    <property type="match status" value="1"/>
</dbReference>
<dbReference type="PANTHER" id="PTHR34475">
    <property type="match status" value="1"/>
</dbReference>
<dbReference type="InterPro" id="IPR050400">
    <property type="entry name" value="Bact_Cytoskel_RodZ"/>
</dbReference>
<keyword evidence="2" id="KW-0812">Transmembrane</keyword>
<dbReference type="SUPFAM" id="SSF47413">
    <property type="entry name" value="lambda repressor-like DNA-binding domains"/>
    <property type="match status" value="1"/>
</dbReference>
<dbReference type="Pfam" id="PF13413">
    <property type="entry name" value="HTH_25"/>
    <property type="match status" value="1"/>
</dbReference>
<feature type="domain" description="HTH cro/C1-type" evidence="3">
    <location>
        <begin position="19"/>
        <end position="50"/>
    </location>
</feature>
<keyword evidence="5" id="KW-1185">Reference proteome</keyword>
<organism evidence="4 5">
    <name type="scientific">Oleiphilus messinensis</name>
    <dbReference type="NCBI Taxonomy" id="141451"/>
    <lineage>
        <taxon>Bacteria</taxon>
        <taxon>Pseudomonadati</taxon>
        <taxon>Pseudomonadota</taxon>
        <taxon>Gammaproteobacteria</taxon>
        <taxon>Oceanospirillales</taxon>
        <taxon>Oleiphilaceae</taxon>
        <taxon>Oleiphilus</taxon>
    </lineage>
</organism>
<evidence type="ECO:0000259" key="3">
    <source>
        <dbReference type="PROSITE" id="PS50943"/>
    </source>
</evidence>
<dbReference type="Proteomes" id="UP000196027">
    <property type="component" value="Chromosome"/>
</dbReference>
<proteinExistence type="predicted"/>
<dbReference type="KEGG" id="ome:OLMES_2486"/>
<feature type="compositionally biased region" description="Polar residues" evidence="1">
    <location>
        <begin position="224"/>
        <end position="238"/>
    </location>
</feature>